<accession>A0ABU3XUX2</accession>
<name>A0ABU3XUX2_9GAMM</name>
<proteinExistence type="predicted"/>
<organism evidence="1 2">
    <name type="scientific">Metapseudomonas otitidis</name>
    <dbReference type="NCBI Taxonomy" id="319939"/>
    <lineage>
        <taxon>Bacteria</taxon>
        <taxon>Pseudomonadati</taxon>
        <taxon>Pseudomonadota</taxon>
        <taxon>Gammaproteobacteria</taxon>
        <taxon>Pseudomonadales</taxon>
        <taxon>Pseudomonadaceae</taxon>
        <taxon>Metapseudomonas</taxon>
    </lineage>
</organism>
<dbReference type="PANTHER" id="PTHR32305:SF15">
    <property type="entry name" value="PROTEIN RHSA-RELATED"/>
    <property type="match status" value="1"/>
</dbReference>
<reference evidence="1 2" key="1">
    <citation type="submission" date="2023-10" db="EMBL/GenBank/DDBJ databases">
        <title>Pseudomonas otitidis isolated from a paediatric patient with cystic fibrosis in Chile.</title>
        <authorList>
            <person name="Amsteins-Romero L."/>
            <person name="Opazo-Capurro A."/>
            <person name="Matus-Kohler M."/>
            <person name="Gonzalez-Rocha G."/>
        </authorList>
    </citation>
    <scope>NUCLEOTIDE SEQUENCE [LARGE SCALE GENOMIC DNA]</scope>
    <source>
        <strain evidence="1 2">P-714</strain>
    </source>
</reference>
<protein>
    <submittedName>
        <fullName evidence="1">RHS repeat-associated core domain-containing protein</fullName>
    </submittedName>
</protein>
<dbReference type="PRINTS" id="PR00394">
    <property type="entry name" value="RHSPROTEIN"/>
</dbReference>
<evidence type="ECO:0000313" key="1">
    <source>
        <dbReference type="EMBL" id="MDV3441719.1"/>
    </source>
</evidence>
<dbReference type="RefSeq" id="WP_317234197.1">
    <property type="nucleotide sequence ID" value="NZ_JAWJUL010000085.1"/>
</dbReference>
<dbReference type="Proteomes" id="UP001273935">
    <property type="component" value="Unassembled WGS sequence"/>
</dbReference>
<comment type="caution">
    <text evidence="1">The sequence shown here is derived from an EMBL/GenBank/DDBJ whole genome shotgun (WGS) entry which is preliminary data.</text>
</comment>
<dbReference type="EMBL" id="JAWJUL010000085">
    <property type="protein sequence ID" value="MDV3441719.1"/>
    <property type="molecule type" value="Genomic_DNA"/>
</dbReference>
<feature type="non-terminal residue" evidence="1">
    <location>
        <position position="1"/>
    </location>
</feature>
<keyword evidence="2" id="KW-1185">Reference proteome</keyword>
<dbReference type="InterPro" id="IPR022385">
    <property type="entry name" value="Rhs_assc_core"/>
</dbReference>
<evidence type="ECO:0000313" key="2">
    <source>
        <dbReference type="Proteomes" id="UP001273935"/>
    </source>
</evidence>
<dbReference type="Gene3D" id="2.180.10.10">
    <property type="entry name" value="RHS repeat-associated core"/>
    <property type="match status" value="1"/>
</dbReference>
<dbReference type="NCBIfam" id="TIGR03696">
    <property type="entry name" value="Rhs_assc_core"/>
    <property type="match status" value="1"/>
</dbReference>
<gene>
    <name evidence="1" type="ORF">R0G64_20070</name>
</gene>
<sequence>TTAGRKSQASYYVWLDSLPIAQIDLTYSAGTTIASTTLTYLHSDHLNTPRLATNQGGNLVWSWQSDAFGVGQPNNHGSTIDVILRFPGQVADAHSGLYYNYFRDYDPETGRYVESDPIGLDGGLNTYGYVRGNPLTRIDPYGLVEAVCMPEDFGCGYDENGNKQCKYTCTSGGNTSTGILGGSQNLSQGDICYGYEVRQIVAPSGDVTKNAGPASKFTVDTESFWDRYFNYDPVLLDNIDKKFKENSQ</sequence>
<dbReference type="InterPro" id="IPR050708">
    <property type="entry name" value="T6SS_VgrG/RHS"/>
</dbReference>
<dbReference type="PANTHER" id="PTHR32305">
    <property type="match status" value="1"/>
</dbReference>